<dbReference type="Pfam" id="PF01289">
    <property type="entry name" value="Thiol_cytolysin"/>
    <property type="match status" value="1"/>
</dbReference>
<evidence type="ECO:0000313" key="16">
    <source>
        <dbReference type="Proteomes" id="UP000481700"/>
    </source>
</evidence>
<dbReference type="EMBL" id="JAWDEV010000011">
    <property type="protein sequence ID" value="MDU0271352.1"/>
    <property type="molecule type" value="Genomic_DNA"/>
</dbReference>
<evidence type="ECO:0000313" key="7">
    <source>
        <dbReference type="EMBL" id="MDU0271352.1"/>
    </source>
</evidence>
<protein>
    <submittedName>
        <fullName evidence="6">Thiol-activated cytolysin family protein</fullName>
    </submittedName>
</protein>
<dbReference type="AlphaFoldDB" id="A0A0K2HG92"/>
<dbReference type="Gene3D" id="3.40.30.40">
    <property type="entry name" value="Perfringolysin"/>
    <property type="match status" value="1"/>
</dbReference>
<evidence type="ECO:0000313" key="9">
    <source>
        <dbReference type="EMBL" id="TDA71925.1"/>
    </source>
</evidence>
<evidence type="ECO:0000313" key="12">
    <source>
        <dbReference type="Proteomes" id="UP000294834"/>
    </source>
</evidence>
<dbReference type="Gene3D" id="3.90.840.10">
    <property type="entry name" value="Thiol-activated cytolysin superfamily/Thiol-activated cytolysin, alpha-beta domain"/>
    <property type="match status" value="1"/>
</dbReference>
<evidence type="ECO:0000313" key="11">
    <source>
        <dbReference type="Proteomes" id="UP000294527"/>
    </source>
</evidence>
<dbReference type="Proteomes" id="UP000294527">
    <property type="component" value="Unassembled WGS sequence"/>
</dbReference>
<evidence type="ECO:0000256" key="1">
    <source>
        <dbReference type="SAM" id="SignalP"/>
    </source>
</evidence>
<evidence type="ECO:0000313" key="17">
    <source>
        <dbReference type="Proteomes" id="UP000500949"/>
    </source>
</evidence>
<dbReference type="EMBL" id="VVYY01000009">
    <property type="protein sequence ID" value="KAA5397507.1"/>
    <property type="molecule type" value="Genomic_DNA"/>
</dbReference>
<evidence type="ECO:0000313" key="5">
    <source>
        <dbReference type="EMBL" id="KAA5404713.1"/>
    </source>
</evidence>
<reference evidence="7" key="5">
    <citation type="submission" date="2023-10" db="EMBL/GenBank/DDBJ databases">
        <title>Genome of Potential pathogenic bacteria in Crohn's disease.</title>
        <authorList>
            <person name="Rodriguez-Palacios A."/>
        </authorList>
    </citation>
    <scope>NUCLEOTIDE SEQUENCE</scope>
    <source>
        <strain evidence="7">CavFT-hAR62</strain>
    </source>
</reference>
<dbReference type="EMBL" id="VVZV01000002">
    <property type="protein sequence ID" value="KAA5323997.1"/>
    <property type="molecule type" value="Genomic_DNA"/>
</dbReference>
<evidence type="ECO:0000313" key="6">
    <source>
        <dbReference type="EMBL" id="MBV3123298.1"/>
    </source>
</evidence>
<evidence type="ECO:0000313" key="10">
    <source>
        <dbReference type="EMBL" id="TDB03453.1"/>
    </source>
</evidence>
<dbReference type="KEGG" id="bdh:GV66_05765"/>
<dbReference type="InterPro" id="IPR036359">
    <property type="entry name" value="Thiol_cytolysin_sf"/>
</dbReference>
<dbReference type="Proteomes" id="UP000294834">
    <property type="component" value="Unassembled WGS sequence"/>
</dbReference>
<dbReference type="EMBL" id="VVZB01000003">
    <property type="protein sequence ID" value="KAA5384261.1"/>
    <property type="molecule type" value="Genomic_DNA"/>
</dbReference>
<dbReference type="Proteomes" id="UP000441162">
    <property type="component" value="Unassembled WGS sequence"/>
</dbReference>
<reference evidence="11 12" key="2">
    <citation type="journal article" date="2019" name="Nat. Microbiol.">
        <title>Genomic variation and strain-specific functional adaptation in the human gut microbiome during early life.</title>
        <authorList>
            <person name="Vatanen T."/>
            <person name="Plichta D.R."/>
            <person name="Somani J."/>
            <person name="Munch P.C."/>
            <person name="Arthur T.D."/>
            <person name="Hall A.B."/>
            <person name="Rudolf S."/>
            <person name="Oakeley E.J."/>
            <person name="Ke X."/>
            <person name="Young R.A."/>
            <person name="Haiser H.J."/>
            <person name="Kolde R."/>
            <person name="Yassour M."/>
            <person name="Luopajarvi K."/>
            <person name="Siljander H."/>
            <person name="Virtanen S.M."/>
            <person name="Ilonen J."/>
            <person name="Uibo R."/>
            <person name="Tillmann V."/>
            <person name="Mokurov S."/>
            <person name="Dorshakova N."/>
            <person name="Porter J.A."/>
            <person name="McHardy A.C."/>
            <person name="Lahdesmaki H."/>
            <person name="Vlamakis H."/>
            <person name="Huttenhower C."/>
            <person name="Knip M."/>
            <person name="Xavier R.J."/>
        </authorList>
    </citation>
    <scope>NUCLEOTIDE SEQUENCE [LARGE SCALE GENOMIC DNA]</scope>
    <source>
        <strain evidence="9 11">RJX1047</strain>
        <strain evidence="10 12">RJX1052</strain>
    </source>
</reference>
<dbReference type="InterPro" id="IPR001869">
    <property type="entry name" value="Thiol_cytolysin"/>
</dbReference>
<dbReference type="Proteomes" id="UP000347681">
    <property type="component" value="Unassembled WGS sequence"/>
</dbReference>
<dbReference type="Proteomes" id="UP000481616">
    <property type="component" value="Unassembled WGS sequence"/>
</dbReference>
<feature type="chain" id="PRO_5014231863" evidence="1">
    <location>
        <begin position="24"/>
        <end position="515"/>
    </location>
</feature>
<dbReference type="Proteomes" id="UP001181086">
    <property type="component" value="Unassembled WGS sequence"/>
</dbReference>
<evidence type="ECO:0000313" key="15">
    <source>
        <dbReference type="Proteomes" id="UP000481616"/>
    </source>
</evidence>
<proteinExistence type="predicted"/>
<accession>A0A0K2HG92</accession>
<keyword evidence="1" id="KW-0732">Signal</keyword>
<organism evidence="10 12">
    <name type="scientific">Phocaeicola dorei</name>
    <dbReference type="NCBI Taxonomy" id="357276"/>
    <lineage>
        <taxon>Bacteria</taxon>
        <taxon>Pseudomonadati</taxon>
        <taxon>Bacteroidota</taxon>
        <taxon>Bacteroidia</taxon>
        <taxon>Bacteroidales</taxon>
        <taxon>Bacteroidaceae</taxon>
        <taxon>Phocaeicola</taxon>
    </lineage>
</organism>
<evidence type="ECO:0000313" key="13">
    <source>
        <dbReference type="Proteomes" id="UP000347681"/>
    </source>
</evidence>
<dbReference type="GeneID" id="93449546"/>
<dbReference type="EMBL" id="SLTX01000002">
    <property type="protein sequence ID" value="TDB03453.1"/>
    <property type="molecule type" value="Genomic_DNA"/>
</dbReference>
<evidence type="ECO:0000313" key="4">
    <source>
        <dbReference type="EMBL" id="KAA5397507.1"/>
    </source>
</evidence>
<dbReference type="PRINTS" id="PR01400">
    <property type="entry name" value="TACYTOLYSIN"/>
</dbReference>
<dbReference type="InterPro" id="IPR036363">
    <property type="entry name" value="Thiol_cytolysin_ab_sf"/>
</dbReference>
<evidence type="ECO:0000313" key="8">
    <source>
        <dbReference type="EMBL" id="QJR79036.1"/>
    </source>
</evidence>
<evidence type="ECO:0000313" key="3">
    <source>
        <dbReference type="EMBL" id="KAA5384261.1"/>
    </source>
</evidence>
<sequence length="515" mass="59920">MKSIRSILHILLGVTLICSCNEATELAHITPNVSLIKYKDIVKIDSLYTYPGDSLYQNWINQYNKNLEDKTSRSLSPEDDAFFNKQYIVKSTEATVLYGRNYIFPGSILEGNSISNQNYIPVFISNRKPITVSMTLAHNTPKPTSRTIEAPTFSKLSDYVVEMVTDGNFEQNQKFMFSYKRFSFYDEIKTAFGTNINTRKLFSSKSESSTEYRDKIQKSTGMYVKFFQSSFTVNMDIAPLSDQPIQGKSEYEPVYVNSLTYGRLGIIAFETDESYEFAETCIKKEFDRIFSKKTTTLNKEEEKFFENTEFKVLIIGGDSNLAVQTFKGYSHFLNLIYNSKFTETSYGVPITCSFSYANSHGLVETEFINTIHIEPLYVKPSRENNSYLPDYSNKSDYHSSSQLYLYFYKDREKTKPSQPYIDIIFNISMFENKCNYEPNYKNWPMINANCTDKTERIIMRNIDFKSKIYVGYNSSYYESTGSMPMEPNEPMRMWNATEYTREYSLLNSPFYQIIY</sequence>
<reference evidence="6" key="4">
    <citation type="submission" date="2021-06" db="EMBL/GenBank/DDBJ databases">
        <title>Collection of gut derived symbiotic bacterial strains cultured from healthy donors.</title>
        <authorList>
            <person name="Lin H."/>
            <person name="Littmann E."/>
            <person name="Pamer E.G."/>
        </authorList>
    </citation>
    <scope>NUCLEOTIDE SEQUENCE</scope>
    <source>
        <strain evidence="6">MSK.5.10</strain>
    </source>
</reference>
<dbReference type="RefSeq" id="WP_007834258.1">
    <property type="nucleotide sequence ID" value="NZ_BAABYF010000001.1"/>
</dbReference>
<evidence type="ECO:0000313" key="14">
    <source>
        <dbReference type="Proteomes" id="UP000441162"/>
    </source>
</evidence>
<feature type="signal peptide" evidence="1">
    <location>
        <begin position="1"/>
        <end position="23"/>
    </location>
</feature>
<dbReference type="EMBL" id="SLTU01000003">
    <property type="protein sequence ID" value="TDA71925.1"/>
    <property type="molecule type" value="Genomic_DNA"/>
</dbReference>
<dbReference type="Proteomes" id="UP000481700">
    <property type="component" value="Unassembled WGS sequence"/>
</dbReference>
<dbReference type="Proteomes" id="UP000500949">
    <property type="component" value="Chromosome"/>
</dbReference>
<reference evidence="8 17" key="3">
    <citation type="submission" date="2019-11" db="EMBL/GenBank/DDBJ databases">
        <title>Complete genome sequence of Bacteroides dorei DSM 17855.</title>
        <authorList>
            <person name="Russell J.T."/>
        </authorList>
    </citation>
    <scope>NUCLEOTIDE SEQUENCE [LARGE SCALE GENOMIC DNA]</scope>
    <source>
        <strain evidence="8 17">DSM 17855</strain>
    </source>
</reference>
<dbReference type="EMBL" id="CP046176">
    <property type="protein sequence ID" value="QJR79036.1"/>
    <property type="molecule type" value="Genomic_DNA"/>
</dbReference>
<dbReference type="SUPFAM" id="SSF56978">
    <property type="entry name" value="Perfringolysin"/>
    <property type="match status" value="1"/>
</dbReference>
<dbReference type="GO" id="GO:0015485">
    <property type="term" value="F:cholesterol binding"/>
    <property type="evidence" value="ECO:0007669"/>
    <property type="project" value="InterPro"/>
</dbReference>
<evidence type="ECO:0000313" key="2">
    <source>
        <dbReference type="EMBL" id="KAA5323997.1"/>
    </source>
</evidence>
<gene>
    <name evidence="9" type="ORF">E1I98_23960</name>
    <name evidence="10" type="ORF">E1J06_19900</name>
    <name evidence="5" type="ORF">F2Y51_12075</name>
    <name evidence="4" type="ORF">F2Y58_12380</name>
    <name evidence="3" type="ORF">F2Y61_08235</name>
    <name evidence="2" type="ORF">F2Z07_02840</name>
    <name evidence="8" type="ORF">GKD17_23030</name>
    <name evidence="6" type="ORF">KSU80_08905</name>
    <name evidence="7" type="ORF">RVH45_15965</name>
</gene>
<name>A0A0K2HG92_9BACT</name>
<dbReference type="EMBL" id="VVZA01000009">
    <property type="protein sequence ID" value="KAA5404713.1"/>
    <property type="molecule type" value="Genomic_DNA"/>
</dbReference>
<dbReference type="Proteomes" id="UP000777173">
    <property type="component" value="Unassembled WGS sequence"/>
</dbReference>
<dbReference type="PROSITE" id="PS51257">
    <property type="entry name" value="PROKAR_LIPOPROTEIN"/>
    <property type="match status" value="1"/>
</dbReference>
<reference evidence="13 14" key="1">
    <citation type="journal article" date="2019" name="Nat. Med.">
        <title>A library of human gut bacterial isolates paired with longitudinal multiomics data enables mechanistic microbiome research.</title>
        <authorList>
            <person name="Poyet M."/>
            <person name="Groussin M."/>
            <person name="Gibbons S.M."/>
            <person name="Avila-Pacheco J."/>
            <person name="Jiang X."/>
            <person name="Kearney S.M."/>
            <person name="Perrotta A.R."/>
            <person name="Berdy B."/>
            <person name="Zhao S."/>
            <person name="Lieberman T.D."/>
            <person name="Swanson P.K."/>
            <person name="Smith M."/>
            <person name="Roesemann S."/>
            <person name="Alexander J.E."/>
            <person name="Rich S.A."/>
            <person name="Livny J."/>
            <person name="Vlamakis H."/>
            <person name="Clish C."/>
            <person name="Bullock K."/>
            <person name="Deik A."/>
            <person name="Scott J."/>
            <person name="Pierce K.A."/>
            <person name="Xavier R.J."/>
            <person name="Alm E.J."/>
        </authorList>
    </citation>
    <scope>NUCLEOTIDE SEQUENCE [LARGE SCALE GENOMIC DNA]</scope>
    <source>
        <strain evidence="4 15">BIOML-A1</strain>
        <strain evidence="2 16">BIOML-A25</strain>
        <strain evidence="5 14">BIOML-A4</strain>
        <strain evidence="3 13">BIOML-A5</strain>
    </source>
</reference>
<dbReference type="EMBL" id="JAHOAX010000006">
    <property type="protein sequence ID" value="MBV3123298.1"/>
    <property type="molecule type" value="Genomic_DNA"/>
</dbReference>